<comment type="similarity">
    <text evidence="1">Belongs to the constitutive coactivator of PPAR-gamma family.</text>
</comment>
<dbReference type="CDD" id="cd18672">
    <property type="entry name" value="PIN_FAM120B-like"/>
    <property type="match status" value="1"/>
</dbReference>
<evidence type="ECO:0000256" key="1">
    <source>
        <dbReference type="ARBA" id="ARBA00009495"/>
    </source>
</evidence>
<comment type="caution">
    <text evidence="3">The sequence shown here is derived from an EMBL/GenBank/DDBJ whole genome shotgun (WGS) entry which is preliminary data.</text>
</comment>
<feature type="compositionally biased region" description="Basic and acidic residues" evidence="2">
    <location>
        <begin position="402"/>
        <end position="420"/>
    </location>
</feature>
<name>A0AAD9N8I8_9ANNE</name>
<feature type="region of interest" description="Disordered" evidence="2">
    <location>
        <begin position="335"/>
        <end position="472"/>
    </location>
</feature>
<feature type="compositionally biased region" description="Polar residues" evidence="2">
    <location>
        <begin position="912"/>
        <end position="924"/>
    </location>
</feature>
<dbReference type="Proteomes" id="UP001208570">
    <property type="component" value="Unassembled WGS sequence"/>
</dbReference>
<dbReference type="GO" id="GO:0005634">
    <property type="term" value="C:nucleus"/>
    <property type="evidence" value="ECO:0007669"/>
    <property type="project" value="TreeGrafter"/>
</dbReference>
<feature type="region of interest" description="Disordered" evidence="2">
    <location>
        <begin position="807"/>
        <end position="846"/>
    </location>
</feature>
<dbReference type="SUPFAM" id="SSF88723">
    <property type="entry name" value="PIN domain-like"/>
    <property type="match status" value="1"/>
</dbReference>
<evidence type="ECO:0000256" key="2">
    <source>
        <dbReference type="SAM" id="MobiDB-lite"/>
    </source>
</evidence>
<protein>
    <recommendedName>
        <fullName evidence="5">Constitutive coactivator of PPAR-gamma-like protein 1 homolog</fullName>
    </recommendedName>
</protein>
<feature type="region of interest" description="Disordered" evidence="2">
    <location>
        <begin position="861"/>
        <end position="924"/>
    </location>
</feature>
<dbReference type="FunFam" id="3.40.50.1010:FF:000009">
    <property type="entry name" value="Constitutive coactivator of PPAR-gamma-like protein 1"/>
    <property type="match status" value="1"/>
</dbReference>
<dbReference type="Gene3D" id="3.40.50.1010">
    <property type="entry name" value="5'-nuclease"/>
    <property type="match status" value="1"/>
</dbReference>
<evidence type="ECO:0000313" key="3">
    <source>
        <dbReference type="EMBL" id="KAK2158064.1"/>
    </source>
</evidence>
<feature type="compositionally biased region" description="Polar residues" evidence="2">
    <location>
        <begin position="959"/>
        <end position="983"/>
    </location>
</feature>
<feature type="compositionally biased region" description="Pro residues" evidence="2">
    <location>
        <begin position="815"/>
        <end position="825"/>
    </location>
</feature>
<dbReference type="EMBL" id="JAODUP010000178">
    <property type="protein sequence ID" value="KAK2158064.1"/>
    <property type="molecule type" value="Genomic_DNA"/>
</dbReference>
<dbReference type="PANTHER" id="PTHR15976:SF16">
    <property type="entry name" value="ASTEROID DOMAIN-CONTAINING PROTEIN"/>
    <property type="match status" value="1"/>
</dbReference>
<feature type="compositionally biased region" description="Polar residues" evidence="2">
    <location>
        <begin position="1080"/>
        <end position="1113"/>
    </location>
</feature>
<dbReference type="PANTHER" id="PTHR15976">
    <property type="entry name" value="CONSTITUTIVE COACTIVATOR OF PEROXISOME PROLIFERATOR-ACTIVATED RECEPTOR GAMMA"/>
    <property type="match status" value="1"/>
</dbReference>
<sequence>MGIQDLQKFLETHCQQACKPVDLVQIARGIANKPIKGKRRPGPGPSYSLKLIVDAESCLDRLYGGYFSDWVCGGQWNRMTNFLTTLMQACHTSNMDLVVFLNGAFESTRLQEWNKQQRKRKSNISHVIRHISNKGTPPPKVWWVPPACLLSALRMALRQLGVPVMCSTEDHHQEVMAYCRENFFHGVVAQDADYAIFDPPRYFSSEHLKLTYKGSLETQEYVMDDVARALDLHPKRFALFATLLGTHFIPEEELREFYSRICNLGSPAEAAKVPSADIIKAVVSYVRGLVSIDDVEAIGREVFRNATGNVDDKVSRFKQSVHYYVSGTQEGFLKYKPKTSVPSPVKQPGSYLSKQDGKKKPQVATDTKNVYTQGESGYGDQSSGGSSSPPSEQATSANAESSTDKETAEPADKVLEEKLQDMTLNKTEQDTTTTTTTTEVAQTAEGNDITESKGAKKLSQAKRKPDQPIQSSTEVLRIAQERHQQGLMAPWVYQLLTCGEIKIPVTLEEEMSRELPSALEVYRPIRQRVYAVLFDLHKKLAEYRKATKNAEAQGQKVTMEKPQVLIREWVVPPFTSANTGLQCDTVRAVPLEWIVPGTQRLWMGQMPDDKGRRLKTFLGCMTCDVNGDDNLLVNTSYVPQHLVILCTVLRHMLLFCRNGMHVLRKHELDAFLATAVSPLLHDVETMQEMKLPNINNRGVQLASLLMRGVEHAIFANDACGAPIPWHMCCPWLFFDGKLFHFKLLKAMNNTPLMDICDGHLEQVMRVERMRQAILQGIMNPEMVFAKPVLPLMQHPFGPSGMAPPLYQQNTNLRPPGAPVNPPNSGPGPRGMGRGRGLLGRSPVDSRGGQLQIAGVVVGSWGGNTQSHNQRAGRMAGGPNSQPPQVMSVGPRRGMNRGVVSTRVPRGGGRARFSSSVGRGASRMQQPYYAQNFDSNFMDYENDMNQRHPMRGRFRGNGRSAGQSRTQFHGNNQGRPQGPSQNFPKVTLEQRNKPQSSGMGRGCTIENPSNGNNVNVSELLRSSDSGSTPAQQTSHAGPPAVLATAHQEQTLTSGATHTEASHQVAGRHQQVPPPSLAQAPPNLQSVPGTHQSSSHTTQPLTQSHHVMSTQQQPSMPAATVMSRAAHGIPGGLQAGMPGSMQSMGDMGQFEDPQAQAQFNATAAAMIEMNKMASQMVTIPPIPGMTPPNVGPIHMNGNMGTGEMQ</sequence>
<dbReference type="InterPro" id="IPR029060">
    <property type="entry name" value="PIN-like_dom_sf"/>
</dbReference>
<gene>
    <name evidence="3" type="ORF">LSH36_178g06008</name>
</gene>
<feature type="compositionally biased region" description="Polar residues" evidence="2">
    <location>
        <begin position="1005"/>
        <end position="1034"/>
    </location>
</feature>
<evidence type="ECO:0000313" key="4">
    <source>
        <dbReference type="Proteomes" id="UP001208570"/>
    </source>
</evidence>
<feature type="region of interest" description="Disordered" evidence="2">
    <location>
        <begin position="1052"/>
        <end position="1119"/>
    </location>
</feature>
<evidence type="ECO:0008006" key="5">
    <source>
        <dbReference type="Google" id="ProtNLM"/>
    </source>
</evidence>
<feature type="region of interest" description="Disordered" evidence="2">
    <location>
        <begin position="939"/>
        <end position="1038"/>
    </location>
</feature>
<dbReference type="InterPro" id="IPR026784">
    <property type="entry name" value="Coact_PPARg"/>
</dbReference>
<reference evidence="3" key="1">
    <citation type="journal article" date="2023" name="Mol. Biol. Evol.">
        <title>Third-Generation Sequencing Reveals the Adaptive Role of the Epigenome in Three Deep-Sea Polychaetes.</title>
        <authorList>
            <person name="Perez M."/>
            <person name="Aroh O."/>
            <person name="Sun Y."/>
            <person name="Lan Y."/>
            <person name="Juniper S.K."/>
            <person name="Young C.R."/>
            <person name="Angers B."/>
            <person name="Qian P.Y."/>
        </authorList>
    </citation>
    <scope>NUCLEOTIDE SEQUENCE</scope>
    <source>
        <strain evidence="3">P08H-3</strain>
    </source>
</reference>
<feature type="compositionally biased region" description="Gly residues" evidence="2">
    <location>
        <begin position="827"/>
        <end position="837"/>
    </location>
</feature>
<dbReference type="AlphaFoldDB" id="A0AAD9N8I8"/>
<organism evidence="3 4">
    <name type="scientific">Paralvinella palmiformis</name>
    <dbReference type="NCBI Taxonomy" id="53620"/>
    <lineage>
        <taxon>Eukaryota</taxon>
        <taxon>Metazoa</taxon>
        <taxon>Spiralia</taxon>
        <taxon>Lophotrochozoa</taxon>
        <taxon>Annelida</taxon>
        <taxon>Polychaeta</taxon>
        <taxon>Sedentaria</taxon>
        <taxon>Canalipalpata</taxon>
        <taxon>Terebellida</taxon>
        <taxon>Terebelliformia</taxon>
        <taxon>Alvinellidae</taxon>
        <taxon>Paralvinella</taxon>
    </lineage>
</organism>
<keyword evidence="4" id="KW-1185">Reference proteome</keyword>
<proteinExistence type="inferred from homology"/>
<feature type="compositionally biased region" description="Low complexity" evidence="2">
    <location>
        <begin position="373"/>
        <end position="392"/>
    </location>
</feature>
<accession>A0AAD9N8I8</accession>